<organism evidence="2 3">
    <name type="scientific">Fodinibius salipaludis</name>
    <dbReference type="NCBI Taxonomy" id="2032627"/>
    <lineage>
        <taxon>Bacteria</taxon>
        <taxon>Pseudomonadati</taxon>
        <taxon>Balneolota</taxon>
        <taxon>Balneolia</taxon>
        <taxon>Balneolales</taxon>
        <taxon>Balneolaceae</taxon>
        <taxon>Fodinibius</taxon>
    </lineage>
</organism>
<dbReference type="Pfam" id="PF12706">
    <property type="entry name" value="Lactamase_B_2"/>
    <property type="match status" value="1"/>
</dbReference>
<dbReference type="CDD" id="cd07715">
    <property type="entry name" value="TaR3-like_MBL-fold"/>
    <property type="match status" value="1"/>
</dbReference>
<gene>
    <name evidence="2" type="ORF">CK503_02730</name>
</gene>
<dbReference type="AlphaFoldDB" id="A0A2A2GF67"/>
<dbReference type="SUPFAM" id="SSF56281">
    <property type="entry name" value="Metallo-hydrolase/oxidoreductase"/>
    <property type="match status" value="1"/>
</dbReference>
<keyword evidence="2" id="KW-0378">Hydrolase</keyword>
<evidence type="ECO:0000259" key="1">
    <source>
        <dbReference type="Pfam" id="PF12706"/>
    </source>
</evidence>
<protein>
    <submittedName>
        <fullName evidence="2">MBL fold metallo-hydrolase</fullName>
    </submittedName>
</protein>
<sequence length="262" mass="30053">MEYGGNTTCLEIDVPGTDDVLILDSGTGIRNLGNKFKDQPGKIWGRIFITHPHWDHIQGFPFFKPIYGSKNHFSIHMPEQGEEGGCKDILDGHLTKTFFPVTLDMIDANLEYITQPMKRMKYEGYDVDFMLANHTIETAIYKIFIDGKEIVFCPDNELILKPSEKSDYDTKLEAFLSGVDLLIHDGQYDRESYKEKKGWGHSAWEDVVEFAVRLDIQRLFITHHDPDSDDKQLRSLDDHLNTEFGSVFKSIGLAKEGYQIIL</sequence>
<dbReference type="GO" id="GO:0016787">
    <property type="term" value="F:hydrolase activity"/>
    <property type="evidence" value="ECO:0007669"/>
    <property type="project" value="UniProtKB-KW"/>
</dbReference>
<dbReference type="InterPro" id="IPR001279">
    <property type="entry name" value="Metallo-B-lactamas"/>
</dbReference>
<comment type="caution">
    <text evidence="2">The sequence shown here is derived from an EMBL/GenBank/DDBJ whole genome shotgun (WGS) entry which is preliminary data.</text>
</comment>
<dbReference type="OrthoDB" id="9781189at2"/>
<dbReference type="Gene3D" id="3.60.15.10">
    <property type="entry name" value="Ribonuclease Z/Hydroxyacylglutathione hydrolase-like"/>
    <property type="match status" value="1"/>
</dbReference>
<name>A0A2A2GF67_9BACT</name>
<keyword evidence="3" id="KW-1185">Reference proteome</keyword>
<proteinExistence type="predicted"/>
<dbReference type="EMBL" id="NSKE01000002">
    <property type="protein sequence ID" value="PAU95412.1"/>
    <property type="molecule type" value="Genomic_DNA"/>
</dbReference>
<dbReference type="PANTHER" id="PTHR42663">
    <property type="entry name" value="HYDROLASE C777.06C-RELATED-RELATED"/>
    <property type="match status" value="1"/>
</dbReference>
<dbReference type="InterPro" id="IPR036866">
    <property type="entry name" value="RibonucZ/Hydroxyglut_hydro"/>
</dbReference>
<dbReference type="Proteomes" id="UP000218831">
    <property type="component" value="Unassembled WGS sequence"/>
</dbReference>
<evidence type="ECO:0000313" key="2">
    <source>
        <dbReference type="EMBL" id="PAU95412.1"/>
    </source>
</evidence>
<feature type="domain" description="Metallo-beta-lactamase" evidence="1">
    <location>
        <begin position="39"/>
        <end position="224"/>
    </location>
</feature>
<dbReference type="PANTHER" id="PTHR42663:SF4">
    <property type="entry name" value="SLL1036 PROTEIN"/>
    <property type="match status" value="1"/>
</dbReference>
<accession>A0A2A2GF67</accession>
<evidence type="ECO:0000313" key="3">
    <source>
        <dbReference type="Proteomes" id="UP000218831"/>
    </source>
</evidence>
<reference evidence="2 3" key="1">
    <citation type="submission" date="2017-08" db="EMBL/GenBank/DDBJ databases">
        <title>Aliifodinibius alkalisoli sp. nov., isolated from saline alkaline soil.</title>
        <authorList>
            <person name="Liu D."/>
            <person name="Zhang G."/>
        </authorList>
    </citation>
    <scope>NUCLEOTIDE SEQUENCE [LARGE SCALE GENOMIC DNA]</scope>
    <source>
        <strain evidence="2 3">WN023</strain>
    </source>
</reference>